<proteinExistence type="predicted"/>
<reference evidence="1 2" key="1">
    <citation type="submission" date="2018-01" db="EMBL/GenBank/DDBJ databases">
        <title>Whole genome sequencing of Histamine producing bacteria.</title>
        <authorList>
            <person name="Butler K."/>
        </authorList>
    </citation>
    <scope>NUCLEOTIDE SEQUENCE [LARGE SCALE GENOMIC DNA]</scope>
    <source>
        <strain evidence="1 2">DSM 100436</strain>
    </source>
</reference>
<name>A0A2T3NN57_9GAMM</name>
<organism evidence="1 2">
    <name type="scientific">Photobacterium sanctipauli</name>
    <dbReference type="NCBI Taxonomy" id="1342794"/>
    <lineage>
        <taxon>Bacteria</taxon>
        <taxon>Pseudomonadati</taxon>
        <taxon>Pseudomonadota</taxon>
        <taxon>Gammaproteobacteria</taxon>
        <taxon>Vibrionales</taxon>
        <taxon>Vibrionaceae</taxon>
        <taxon>Photobacterium</taxon>
    </lineage>
</organism>
<keyword evidence="2" id="KW-1185">Reference proteome</keyword>
<dbReference type="AlphaFoldDB" id="A0A2T3NN57"/>
<dbReference type="Proteomes" id="UP000241771">
    <property type="component" value="Unassembled WGS sequence"/>
</dbReference>
<evidence type="ECO:0000313" key="1">
    <source>
        <dbReference type="EMBL" id="PSW16898.1"/>
    </source>
</evidence>
<accession>A0A2T3NN57</accession>
<dbReference type="RefSeq" id="WP_107272418.1">
    <property type="nucleotide sequence ID" value="NZ_PYMA01000016.1"/>
</dbReference>
<evidence type="ECO:0000313" key="2">
    <source>
        <dbReference type="Proteomes" id="UP000241771"/>
    </source>
</evidence>
<sequence length="207" mass="23778">MVSEYLSTSIQAFQADCHQLCEQHYPTVHNRGMRENHLGKALCRRIITTLQQDNIAAQLQQCQSKDSLAQPIFQIETEQFTVWVIAHRLLSANIARRNSLIAAIEQTKQKLNPNKPQHLVLVADHWFDRSKASKEIPAWWLGELPANALDYQQDGVKLLVPNSDLPSQLNDAFGFVNGEHQIHHPLKREQDDKTVYKYIVLTAYYPL</sequence>
<protein>
    <submittedName>
        <fullName evidence="1">Uncharacterized protein</fullName>
    </submittedName>
</protein>
<dbReference type="EMBL" id="PYMA01000016">
    <property type="protein sequence ID" value="PSW16898.1"/>
    <property type="molecule type" value="Genomic_DNA"/>
</dbReference>
<comment type="caution">
    <text evidence="1">The sequence shown here is derived from an EMBL/GenBank/DDBJ whole genome shotgun (WGS) entry which is preliminary data.</text>
</comment>
<gene>
    <name evidence="1" type="ORF">C9I98_20345</name>
</gene>